<reference evidence="2" key="2">
    <citation type="submission" date="2020-06" db="EMBL/GenBank/DDBJ databases">
        <title>Helianthus annuus Genome sequencing and assembly Release 2.</title>
        <authorList>
            <person name="Gouzy J."/>
            <person name="Langlade N."/>
            <person name="Munos S."/>
        </authorList>
    </citation>
    <scope>NUCLEOTIDE SEQUENCE</scope>
    <source>
        <tissue evidence="2">Leaves</tissue>
    </source>
</reference>
<evidence type="ECO:0000313" key="2">
    <source>
        <dbReference type="EMBL" id="KAF5799272.1"/>
    </source>
</evidence>
<dbReference type="Proteomes" id="UP000215914">
    <property type="component" value="Unassembled WGS sequence"/>
</dbReference>
<keyword evidence="1" id="KW-1133">Transmembrane helix</keyword>
<proteinExistence type="predicted"/>
<evidence type="ECO:0000256" key="1">
    <source>
        <dbReference type="SAM" id="Phobius"/>
    </source>
</evidence>
<keyword evidence="1" id="KW-0472">Membrane</keyword>
<evidence type="ECO:0000313" key="3">
    <source>
        <dbReference type="Proteomes" id="UP000215914"/>
    </source>
</evidence>
<dbReference type="EMBL" id="MNCJ02000322">
    <property type="protein sequence ID" value="KAF5799272.1"/>
    <property type="molecule type" value="Genomic_DNA"/>
</dbReference>
<gene>
    <name evidence="2" type="ORF">HanXRQr2_Chr07g0302631</name>
</gene>
<name>A0A9K3IMF4_HELAN</name>
<sequence length="62" mass="7446">MNLRMVLAYLFFFWKIAYIPLYGFDIAYLPNPNKQLHISPLLNIFQIIPNLPFQIRKTCPFK</sequence>
<keyword evidence="3" id="KW-1185">Reference proteome</keyword>
<comment type="caution">
    <text evidence="2">The sequence shown here is derived from an EMBL/GenBank/DDBJ whole genome shotgun (WGS) entry which is preliminary data.</text>
</comment>
<accession>A0A9K3IMF4</accession>
<protein>
    <submittedName>
        <fullName evidence="2">Uncharacterized protein</fullName>
    </submittedName>
</protein>
<dbReference type="AlphaFoldDB" id="A0A9K3IMF4"/>
<feature type="transmembrane region" description="Helical" evidence="1">
    <location>
        <begin position="6"/>
        <end position="29"/>
    </location>
</feature>
<reference evidence="2" key="1">
    <citation type="journal article" date="2017" name="Nature">
        <title>The sunflower genome provides insights into oil metabolism, flowering and Asterid evolution.</title>
        <authorList>
            <person name="Badouin H."/>
            <person name="Gouzy J."/>
            <person name="Grassa C.J."/>
            <person name="Murat F."/>
            <person name="Staton S.E."/>
            <person name="Cottret L."/>
            <person name="Lelandais-Briere C."/>
            <person name="Owens G.L."/>
            <person name="Carrere S."/>
            <person name="Mayjonade B."/>
            <person name="Legrand L."/>
            <person name="Gill N."/>
            <person name="Kane N.C."/>
            <person name="Bowers J.E."/>
            <person name="Hubner S."/>
            <person name="Bellec A."/>
            <person name="Berard A."/>
            <person name="Berges H."/>
            <person name="Blanchet N."/>
            <person name="Boniface M.C."/>
            <person name="Brunel D."/>
            <person name="Catrice O."/>
            <person name="Chaidir N."/>
            <person name="Claudel C."/>
            <person name="Donnadieu C."/>
            <person name="Faraut T."/>
            <person name="Fievet G."/>
            <person name="Helmstetter N."/>
            <person name="King M."/>
            <person name="Knapp S.J."/>
            <person name="Lai Z."/>
            <person name="Le Paslier M.C."/>
            <person name="Lippi Y."/>
            <person name="Lorenzon L."/>
            <person name="Mandel J.R."/>
            <person name="Marage G."/>
            <person name="Marchand G."/>
            <person name="Marquand E."/>
            <person name="Bret-Mestries E."/>
            <person name="Morien E."/>
            <person name="Nambeesan S."/>
            <person name="Nguyen T."/>
            <person name="Pegot-Espagnet P."/>
            <person name="Pouilly N."/>
            <person name="Raftis F."/>
            <person name="Sallet E."/>
            <person name="Schiex T."/>
            <person name="Thomas J."/>
            <person name="Vandecasteele C."/>
            <person name="Vares D."/>
            <person name="Vear F."/>
            <person name="Vautrin S."/>
            <person name="Crespi M."/>
            <person name="Mangin B."/>
            <person name="Burke J.M."/>
            <person name="Salse J."/>
            <person name="Munos S."/>
            <person name="Vincourt P."/>
            <person name="Rieseberg L.H."/>
            <person name="Langlade N.B."/>
        </authorList>
    </citation>
    <scope>NUCLEOTIDE SEQUENCE</scope>
    <source>
        <tissue evidence="2">Leaves</tissue>
    </source>
</reference>
<keyword evidence="1" id="KW-0812">Transmembrane</keyword>
<dbReference type="Gramene" id="mRNA:HanXRQr2_Chr07g0302631">
    <property type="protein sequence ID" value="CDS:HanXRQr2_Chr07g0302631.1"/>
    <property type="gene ID" value="HanXRQr2_Chr07g0302631"/>
</dbReference>
<organism evidence="2 3">
    <name type="scientific">Helianthus annuus</name>
    <name type="common">Common sunflower</name>
    <dbReference type="NCBI Taxonomy" id="4232"/>
    <lineage>
        <taxon>Eukaryota</taxon>
        <taxon>Viridiplantae</taxon>
        <taxon>Streptophyta</taxon>
        <taxon>Embryophyta</taxon>
        <taxon>Tracheophyta</taxon>
        <taxon>Spermatophyta</taxon>
        <taxon>Magnoliopsida</taxon>
        <taxon>eudicotyledons</taxon>
        <taxon>Gunneridae</taxon>
        <taxon>Pentapetalae</taxon>
        <taxon>asterids</taxon>
        <taxon>campanulids</taxon>
        <taxon>Asterales</taxon>
        <taxon>Asteraceae</taxon>
        <taxon>Asteroideae</taxon>
        <taxon>Heliantheae alliance</taxon>
        <taxon>Heliantheae</taxon>
        <taxon>Helianthus</taxon>
    </lineage>
</organism>